<keyword evidence="2 8" id="KW-0796">Tight junction</keyword>
<evidence type="ECO:0000256" key="1">
    <source>
        <dbReference type="ARBA" id="ARBA00008295"/>
    </source>
</evidence>
<dbReference type="InterPro" id="IPR006187">
    <property type="entry name" value="Claudin"/>
</dbReference>
<dbReference type="PANTHER" id="PTHR12002">
    <property type="entry name" value="CLAUDIN"/>
    <property type="match status" value="1"/>
</dbReference>
<dbReference type="Proteomes" id="UP000823561">
    <property type="component" value="Chromosome 1"/>
</dbReference>
<feature type="transmembrane region" description="Helical" evidence="8">
    <location>
        <begin position="7"/>
        <end position="28"/>
    </location>
</feature>
<evidence type="ECO:0000256" key="2">
    <source>
        <dbReference type="ARBA" id="ARBA00022427"/>
    </source>
</evidence>
<dbReference type="PRINTS" id="PR01077">
    <property type="entry name" value="CLAUDIN"/>
</dbReference>
<feature type="transmembrane region" description="Helical" evidence="8">
    <location>
        <begin position="118"/>
        <end position="141"/>
    </location>
</feature>
<evidence type="ECO:0000256" key="8">
    <source>
        <dbReference type="RuleBase" id="RU060637"/>
    </source>
</evidence>
<dbReference type="GO" id="GO:0005923">
    <property type="term" value="C:bicellular tight junction"/>
    <property type="evidence" value="ECO:0007669"/>
    <property type="project" value="UniProtKB-SubCell"/>
</dbReference>
<evidence type="ECO:0000313" key="10">
    <source>
        <dbReference type="EMBL" id="KAG5285433.1"/>
    </source>
</evidence>
<comment type="function">
    <text evidence="8">Claudins function as major constituents of the tight junction complexes that regulate the permeability of epithelia.</text>
</comment>
<keyword evidence="7 8" id="KW-0472">Membrane</keyword>
<feature type="transmembrane region" description="Helical" evidence="8">
    <location>
        <begin position="161"/>
        <end position="184"/>
    </location>
</feature>
<keyword evidence="11" id="KW-1185">Reference proteome</keyword>
<name>A0AAV6HDZ6_9TELE</name>
<keyword evidence="3 8" id="KW-1003">Cell membrane</keyword>
<evidence type="ECO:0000256" key="6">
    <source>
        <dbReference type="ARBA" id="ARBA00022989"/>
    </source>
</evidence>
<gene>
    <name evidence="10" type="ORF">AALO_G00003310</name>
</gene>
<dbReference type="GO" id="GO:0005886">
    <property type="term" value="C:plasma membrane"/>
    <property type="evidence" value="ECO:0007669"/>
    <property type="project" value="UniProtKB-SubCell"/>
</dbReference>
<evidence type="ECO:0000256" key="3">
    <source>
        <dbReference type="ARBA" id="ARBA00022475"/>
    </source>
</evidence>
<accession>A0AAV6HDZ6</accession>
<comment type="caution">
    <text evidence="10">The sequence shown here is derived from an EMBL/GenBank/DDBJ whole genome shotgun (WGS) entry which is preliminary data.</text>
</comment>
<evidence type="ECO:0000313" key="11">
    <source>
        <dbReference type="Proteomes" id="UP000823561"/>
    </source>
</evidence>
<protein>
    <recommendedName>
        <fullName evidence="8">Claudin</fullName>
    </recommendedName>
</protein>
<evidence type="ECO:0000256" key="4">
    <source>
        <dbReference type="ARBA" id="ARBA00022692"/>
    </source>
</evidence>
<dbReference type="FunFam" id="1.20.140.150:FF:000001">
    <property type="entry name" value="Claudin"/>
    <property type="match status" value="1"/>
</dbReference>
<dbReference type="AlphaFoldDB" id="A0AAV6HDZ6"/>
<comment type="subcellular location">
    <subcellularLocation>
        <location evidence="8">Cell junction</location>
        <location evidence="8">Tight junction</location>
    </subcellularLocation>
    <subcellularLocation>
        <location evidence="8">Cell membrane</location>
        <topology evidence="8">Multi-pass membrane protein</topology>
    </subcellularLocation>
</comment>
<proteinExistence type="inferred from homology"/>
<evidence type="ECO:0000256" key="7">
    <source>
        <dbReference type="ARBA" id="ARBA00023136"/>
    </source>
</evidence>
<organism evidence="10 11">
    <name type="scientific">Alosa alosa</name>
    <name type="common">allis shad</name>
    <dbReference type="NCBI Taxonomy" id="278164"/>
    <lineage>
        <taxon>Eukaryota</taxon>
        <taxon>Metazoa</taxon>
        <taxon>Chordata</taxon>
        <taxon>Craniata</taxon>
        <taxon>Vertebrata</taxon>
        <taxon>Euteleostomi</taxon>
        <taxon>Actinopterygii</taxon>
        <taxon>Neopterygii</taxon>
        <taxon>Teleostei</taxon>
        <taxon>Clupei</taxon>
        <taxon>Clupeiformes</taxon>
        <taxon>Clupeoidei</taxon>
        <taxon>Clupeidae</taxon>
        <taxon>Alosa</taxon>
    </lineage>
</organism>
<dbReference type="Pfam" id="PF00822">
    <property type="entry name" value="PMP22_Claudin"/>
    <property type="match status" value="1"/>
</dbReference>
<feature type="transmembrane region" description="Helical" evidence="8">
    <location>
        <begin position="83"/>
        <end position="106"/>
    </location>
</feature>
<evidence type="ECO:0000256" key="5">
    <source>
        <dbReference type="ARBA" id="ARBA00022949"/>
    </source>
</evidence>
<reference evidence="10 11" key="1">
    <citation type="submission" date="2020-10" db="EMBL/GenBank/DDBJ databases">
        <title>Chromosome-scale genome assembly of the Allis shad, Alosa alosa.</title>
        <authorList>
            <person name="Margot Z."/>
            <person name="Christophe K."/>
            <person name="Cabau C."/>
            <person name="Louis A."/>
            <person name="Berthelot C."/>
            <person name="Parey E."/>
            <person name="Roest Crollius H."/>
            <person name="Montfort J."/>
            <person name="Robinson-Rechavi M."/>
            <person name="Bucao C."/>
            <person name="Bouchez O."/>
            <person name="Gislard M."/>
            <person name="Lluch J."/>
            <person name="Milhes M."/>
            <person name="Lampietro C."/>
            <person name="Lopez Roques C."/>
            <person name="Donnadieu C."/>
            <person name="Braasch I."/>
            <person name="Desvignes T."/>
            <person name="Postlethwait J."/>
            <person name="Bobe J."/>
            <person name="Guiguen Y."/>
        </authorList>
    </citation>
    <scope>NUCLEOTIDE SEQUENCE [LARGE SCALE GENOMIC DNA]</scope>
    <source>
        <strain evidence="10">M-15738</strain>
        <tissue evidence="10">Blood</tissue>
    </source>
</reference>
<comment type="similarity">
    <text evidence="1 8">Belongs to the claudin family.</text>
</comment>
<sequence>MANGGVQLLGFSLAVLGFFGIIASTAMVEWKASSYAGDNIITAQAIHEGLWMSCVSQSTGQIQCKEYDSLLQLSGELQATRGLMVFSILLVAISILVAAVGMKCTACLAENKQQKNKIALAGGILFIIGGLSALIATSMYGHKIAKDFYNPFTPTNAKYEFGAALFVGWAASVLAIIGGGFLCCNCSTDSSGKGQRYPPTRGGVPGTHV</sequence>
<feature type="region of interest" description="Disordered" evidence="9">
    <location>
        <begin position="189"/>
        <end position="209"/>
    </location>
</feature>
<keyword evidence="6 8" id="KW-1133">Transmembrane helix</keyword>
<dbReference type="InterPro" id="IPR004031">
    <property type="entry name" value="PMP22/EMP/MP20/Claudin"/>
</dbReference>
<dbReference type="InterPro" id="IPR017974">
    <property type="entry name" value="Claudin_CS"/>
</dbReference>
<dbReference type="GO" id="GO:0005198">
    <property type="term" value="F:structural molecule activity"/>
    <property type="evidence" value="ECO:0007669"/>
    <property type="project" value="InterPro"/>
</dbReference>
<dbReference type="EMBL" id="JADWDJ010000001">
    <property type="protein sequence ID" value="KAG5285433.1"/>
    <property type="molecule type" value="Genomic_DNA"/>
</dbReference>
<keyword evidence="4 8" id="KW-0812">Transmembrane</keyword>
<evidence type="ECO:0000256" key="9">
    <source>
        <dbReference type="SAM" id="MobiDB-lite"/>
    </source>
</evidence>
<keyword evidence="5 8" id="KW-0965">Cell junction</keyword>
<dbReference type="PROSITE" id="PS01346">
    <property type="entry name" value="CLAUDIN"/>
    <property type="match status" value="1"/>
</dbReference>
<dbReference type="Gene3D" id="1.20.140.150">
    <property type="match status" value="1"/>
</dbReference>